<comment type="caution">
    <text evidence="2">The sequence shown here is derived from an EMBL/GenBank/DDBJ whole genome shotgun (WGS) entry which is preliminary data.</text>
</comment>
<reference evidence="2 3" key="1">
    <citation type="submission" date="2024-09" db="EMBL/GenBank/DDBJ databases">
        <authorList>
            <person name="Sun Q."/>
            <person name="Mori K."/>
        </authorList>
    </citation>
    <scope>NUCLEOTIDE SEQUENCE [LARGE SCALE GENOMIC DNA]</scope>
    <source>
        <strain evidence="2 3">CCM 7792</strain>
    </source>
</reference>
<proteinExistence type="predicted"/>
<dbReference type="InterPro" id="IPR002559">
    <property type="entry name" value="Transposase_11"/>
</dbReference>
<dbReference type="Gene3D" id="3.90.350.10">
    <property type="entry name" value="Transposase Inhibitor Protein From Tn5, Chain A, domain 1"/>
    <property type="match status" value="1"/>
</dbReference>
<name>A0ABV6FM90_9BURK</name>
<sequence>WYKQRWQIEQLFRTLKRQGLGLESSQLEESSELLKLTSIATLTAVRTLQLVNARDNDTGQPASDAFDDDEIDVLSKLQEKFQGKTAKLKKPFALRSMAWVAWIIARLGGWKGSPSETKAGPITMLHGLQRFNGVMQGWRLAKMWG</sequence>
<protein>
    <submittedName>
        <fullName evidence="2">Transposase</fullName>
    </submittedName>
</protein>
<dbReference type="EMBL" id="JBHLWP010000044">
    <property type="protein sequence ID" value="MFC0254634.1"/>
    <property type="molecule type" value="Genomic_DNA"/>
</dbReference>
<dbReference type="Gene3D" id="1.10.740.10">
    <property type="entry name" value="Transferase Inhibitor Protein From Tn5, Chain"/>
    <property type="match status" value="1"/>
</dbReference>
<feature type="domain" description="Transposase IS4-like" evidence="1">
    <location>
        <begin position="1"/>
        <end position="29"/>
    </location>
</feature>
<dbReference type="PANTHER" id="PTHR37319:SF1">
    <property type="entry name" value="TRANSPOSASE TN5 DIMERISATION DOMAIN-CONTAINING PROTEIN"/>
    <property type="match status" value="1"/>
</dbReference>
<evidence type="ECO:0000259" key="1">
    <source>
        <dbReference type="Pfam" id="PF01609"/>
    </source>
</evidence>
<evidence type="ECO:0000313" key="2">
    <source>
        <dbReference type="EMBL" id="MFC0254634.1"/>
    </source>
</evidence>
<dbReference type="InterPro" id="IPR014737">
    <property type="entry name" value="Transposase_Tn5-like_C"/>
</dbReference>
<dbReference type="Proteomes" id="UP001589773">
    <property type="component" value="Unassembled WGS sequence"/>
</dbReference>
<keyword evidence="3" id="KW-1185">Reference proteome</keyword>
<evidence type="ECO:0000313" key="3">
    <source>
        <dbReference type="Proteomes" id="UP001589773"/>
    </source>
</evidence>
<dbReference type="PANTHER" id="PTHR37319">
    <property type="entry name" value="TRANSPOSASE"/>
    <property type="match status" value="1"/>
</dbReference>
<feature type="non-terminal residue" evidence="2">
    <location>
        <position position="1"/>
    </location>
</feature>
<gene>
    <name evidence="2" type="ORF">ACFFJK_22390</name>
</gene>
<accession>A0ABV6FM90</accession>
<dbReference type="InterPro" id="IPR047768">
    <property type="entry name" value="Tn5p-like"/>
</dbReference>
<dbReference type="InterPro" id="IPR012337">
    <property type="entry name" value="RNaseH-like_sf"/>
</dbReference>
<dbReference type="Pfam" id="PF01609">
    <property type="entry name" value="DDE_Tnp_1"/>
    <property type="match status" value="1"/>
</dbReference>
<dbReference type="RefSeq" id="WP_379681880.1">
    <property type="nucleotide sequence ID" value="NZ_JBHLWP010000044.1"/>
</dbReference>
<organism evidence="2 3">
    <name type="scientific">Massilia consociata</name>
    <dbReference type="NCBI Taxonomy" id="760117"/>
    <lineage>
        <taxon>Bacteria</taxon>
        <taxon>Pseudomonadati</taxon>
        <taxon>Pseudomonadota</taxon>
        <taxon>Betaproteobacteria</taxon>
        <taxon>Burkholderiales</taxon>
        <taxon>Oxalobacteraceae</taxon>
        <taxon>Telluria group</taxon>
        <taxon>Massilia</taxon>
    </lineage>
</organism>
<dbReference type="SUPFAM" id="SSF53098">
    <property type="entry name" value="Ribonuclease H-like"/>
    <property type="match status" value="1"/>
</dbReference>